<comment type="cofactor">
    <cofactor evidence="2">
        <name>a divalent metal cation</name>
        <dbReference type="ChEBI" id="CHEBI:60240"/>
    </cofactor>
</comment>
<sequence length="158" mass="17625">MKTFVILSDTHRNTQPFEKIATVLSECDCIVHLGDVASDAKTLMRLYPEKTYAVSGNNDFYGEYPSEIVIEAEGHRIFACHGHRYSVKYGTQRLVDAAKQNGCDIALYGHTHIAEYHEEEGVLVINPGCMQRFSPSISYCYLVLAGKKAVPTIVEIGH</sequence>
<organism evidence="4 5">
    <name type="scientific">Candidatus Borkfalkia faecipullorum</name>
    <dbReference type="NCBI Taxonomy" id="2838510"/>
    <lineage>
        <taxon>Bacteria</taxon>
        <taxon>Bacillati</taxon>
        <taxon>Bacillota</taxon>
        <taxon>Clostridia</taxon>
        <taxon>Christensenellales</taxon>
        <taxon>Christensenellaceae</taxon>
        <taxon>Candidatus Borkfalkia</taxon>
    </lineage>
</organism>
<dbReference type="AlphaFoldDB" id="A0A9D1V9A4"/>
<evidence type="ECO:0000259" key="3">
    <source>
        <dbReference type="Pfam" id="PF12850"/>
    </source>
</evidence>
<evidence type="ECO:0000313" key="5">
    <source>
        <dbReference type="Proteomes" id="UP000824204"/>
    </source>
</evidence>
<evidence type="ECO:0000313" key="4">
    <source>
        <dbReference type="EMBL" id="HIX08368.1"/>
    </source>
</evidence>
<dbReference type="GO" id="GO:0016787">
    <property type="term" value="F:hydrolase activity"/>
    <property type="evidence" value="ECO:0007669"/>
    <property type="project" value="UniProtKB-UniRule"/>
</dbReference>
<dbReference type="EMBL" id="DXFX01000103">
    <property type="protein sequence ID" value="HIX08368.1"/>
    <property type="molecule type" value="Genomic_DNA"/>
</dbReference>
<dbReference type="Gene3D" id="3.60.21.10">
    <property type="match status" value="1"/>
</dbReference>
<keyword evidence="2" id="KW-0479">Metal-binding</keyword>
<dbReference type="Proteomes" id="UP000824204">
    <property type="component" value="Unassembled WGS sequence"/>
</dbReference>
<comment type="caution">
    <text evidence="4">The sequence shown here is derived from an EMBL/GenBank/DDBJ whole genome shotgun (WGS) entry which is preliminary data.</text>
</comment>
<dbReference type="InterPro" id="IPR024654">
    <property type="entry name" value="Calcineurin-like_PHP_lpxH"/>
</dbReference>
<dbReference type="NCBIfam" id="TIGR00040">
    <property type="entry name" value="yfcE"/>
    <property type="match status" value="1"/>
</dbReference>
<comment type="similarity">
    <text evidence="1 2">Belongs to the metallophosphoesterase superfamily. YfcE family.</text>
</comment>
<dbReference type="EC" id="3.1.4.-" evidence="2"/>
<dbReference type="Pfam" id="PF12850">
    <property type="entry name" value="Metallophos_2"/>
    <property type="match status" value="1"/>
</dbReference>
<reference evidence="4" key="1">
    <citation type="journal article" date="2021" name="PeerJ">
        <title>Extensive microbial diversity within the chicken gut microbiome revealed by metagenomics and culture.</title>
        <authorList>
            <person name="Gilroy R."/>
            <person name="Ravi A."/>
            <person name="Getino M."/>
            <person name="Pursley I."/>
            <person name="Horton D.L."/>
            <person name="Alikhan N.F."/>
            <person name="Baker D."/>
            <person name="Gharbi K."/>
            <person name="Hall N."/>
            <person name="Watson M."/>
            <person name="Adriaenssens E.M."/>
            <person name="Foster-Nyarko E."/>
            <person name="Jarju S."/>
            <person name="Secka A."/>
            <person name="Antonio M."/>
            <person name="Oren A."/>
            <person name="Chaudhuri R.R."/>
            <person name="La Ragione R."/>
            <person name="Hildebrand F."/>
            <person name="Pallen M.J."/>
        </authorList>
    </citation>
    <scope>NUCLEOTIDE SEQUENCE</scope>
    <source>
        <strain evidence="4">811</strain>
    </source>
</reference>
<dbReference type="SUPFAM" id="SSF56300">
    <property type="entry name" value="Metallo-dependent phosphatases"/>
    <property type="match status" value="1"/>
</dbReference>
<reference evidence="4" key="2">
    <citation type="submission" date="2021-04" db="EMBL/GenBank/DDBJ databases">
        <authorList>
            <person name="Gilroy R."/>
        </authorList>
    </citation>
    <scope>NUCLEOTIDE SEQUENCE</scope>
    <source>
        <strain evidence="4">811</strain>
    </source>
</reference>
<name>A0A9D1V9A4_9FIRM</name>
<accession>A0A9D1V9A4</accession>
<feature type="domain" description="Calcineurin-like phosphoesterase" evidence="3">
    <location>
        <begin position="4"/>
        <end position="144"/>
    </location>
</feature>
<proteinExistence type="inferred from homology"/>
<protein>
    <recommendedName>
        <fullName evidence="2">Phosphoesterase</fullName>
        <ecNumber evidence="2">3.1.4.-</ecNumber>
    </recommendedName>
</protein>
<dbReference type="PANTHER" id="PTHR11124">
    <property type="entry name" value="VACUOLAR SORTING PROTEIN VPS29"/>
    <property type="match status" value="1"/>
</dbReference>
<dbReference type="InterPro" id="IPR029052">
    <property type="entry name" value="Metallo-depent_PP-like"/>
</dbReference>
<evidence type="ECO:0000256" key="1">
    <source>
        <dbReference type="ARBA" id="ARBA00008950"/>
    </source>
</evidence>
<gene>
    <name evidence="4" type="ORF">H9741_07860</name>
</gene>
<dbReference type="GO" id="GO:0046872">
    <property type="term" value="F:metal ion binding"/>
    <property type="evidence" value="ECO:0007669"/>
    <property type="project" value="UniProtKB-KW"/>
</dbReference>
<dbReference type="InterPro" id="IPR000979">
    <property type="entry name" value="Phosphodiesterase_MJ0936/Vps29"/>
</dbReference>
<evidence type="ECO:0000256" key="2">
    <source>
        <dbReference type="RuleBase" id="RU362039"/>
    </source>
</evidence>